<protein>
    <recommendedName>
        <fullName evidence="3">DNA-binding protein</fullName>
    </recommendedName>
</protein>
<dbReference type="EMBL" id="SHKX01000001">
    <property type="protein sequence ID" value="RZU48258.1"/>
    <property type="molecule type" value="Genomic_DNA"/>
</dbReference>
<sequence>MSLHAQEEVLFHLLFDRRLRDRFRRDPATALASYRLSAEEIRDFAAIRHDALEFEAGLRAGLILSQLCRSFPLSFSLVSSLHGGLETLKALIDTDTMQEHPLERATAFAARLRAWIDEDSPEPEDVRGGVLDILDAETGMARSSAIVRFMTMQDESAPEADAAIPEHWENLRLTLATGVDAARLPRPYAELKACLCAGGGAELWRRLERQPLTAADRDHALRAENPRLLVSRAVIIGNSRCEPEVEHRFLELPDGFSALVGHLDGETDVAAILTQMRAAGAADPLLSGIRQGFRELLANGMLTCA</sequence>
<proteinExistence type="predicted"/>
<dbReference type="AlphaFoldDB" id="A0A4Q7ZCA3"/>
<name>A0A4Q7ZCA3_9GAMM</name>
<comment type="caution">
    <text evidence="1">The sequence shown here is derived from an EMBL/GenBank/DDBJ whole genome shotgun (WGS) entry which is preliminary data.</text>
</comment>
<evidence type="ECO:0008006" key="3">
    <source>
        <dbReference type="Google" id="ProtNLM"/>
    </source>
</evidence>
<evidence type="ECO:0000313" key="2">
    <source>
        <dbReference type="Proteomes" id="UP000292423"/>
    </source>
</evidence>
<accession>A0A4Q7ZCA3</accession>
<evidence type="ECO:0000313" key="1">
    <source>
        <dbReference type="EMBL" id="RZU48258.1"/>
    </source>
</evidence>
<dbReference type="Proteomes" id="UP000292423">
    <property type="component" value="Unassembled WGS sequence"/>
</dbReference>
<keyword evidence="2" id="KW-1185">Reference proteome</keyword>
<dbReference type="RefSeq" id="WP_130410355.1">
    <property type="nucleotide sequence ID" value="NZ_SHKX01000001.1"/>
</dbReference>
<organism evidence="1 2">
    <name type="scientific">Fluviicoccus keumensis</name>
    <dbReference type="NCBI Taxonomy" id="1435465"/>
    <lineage>
        <taxon>Bacteria</taxon>
        <taxon>Pseudomonadati</taxon>
        <taxon>Pseudomonadota</taxon>
        <taxon>Gammaproteobacteria</taxon>
        <taxon>Moraxellales</taxon>
        <taxon>Moraxellaceae</taxon>
        <taxon>Fluviicoccus</taxon>
    </lineage>
</organism>
<reference evidence="1 2" key="1">
    <citation type="submission" date="2019-02" db="EMBL/GenBank/DDBJ databases">
        <title>Genomic Encyclopedia of Type Strains, Phase IV (KMG-IV): sequencing the most valuable type-strain genomes for metagenomic binning, comparative biology and taxonomic classification.</title>
        <authorList>
            <person name="Goeker M."/>
        </authorList>
    </citation>
    <scope>NUCLEOTIDE SEQUENCE [LARGE SCALE GENOMIC DNA]</scope>
    <source>
        <strain evidence="1 2">DSM 105135</strain>
    </source>
</reference>
<gene>
    <name evidence="1" type="ORF">EV700_0049</name>
</gene>